<feature type="domain" description="N-acetyltransferase" evidence="1">
    <location>
        <begin position="1"/>
        <end position="152"/>
    </location>
</feature>
<dbReference type="InterPro" id="IPR000182">
    <property type="entry name" value="GNAT_dom"/>
</dbReference>
<gene>
    <name evidence="2" type="ORF">OS242_18170</name>
</gene>
<dbReference type="EMBL" id="JAPMLT010000013">
    <property type="protein sequence ID" value="MCX7571875.1"/>
    <property type="molecule type" value="Genomic_DNA"/>
</dbReference>
<evidence type="ECO:0000259" key="1">
    <source>
        <dbReference type="PROSITE" id="PS51186"/>
    </source>
</evidence>
<dbReference type="CDD" id="cd04301">
    <property type="entry name" value="NAT_SF"/>
    <property type="match status" value="1"/>
</dbReference>
<dbReference type="Pfam" id="PF13508">
    <property type="entry name" value="Acetyltransf_7"/>
    <property type="match status" value="1"/>
</dbReference>
<dbReference type="RefSeq" id="WP_267153145.1">
    <property type="nucleotide sequence ID" value="NZ_JAPMLT010000013.1"/>
</dbReference>
<keyword evidence="3" id="KW-1185">Reference proteome</keyword>
<dbReference type="PROSITE" id="PS51186">
    <property type="entry name" value="GNAT"/>
    <property type="match status" value="1"/>
</dbReference>
<organism evidence="2 3">
    <name type="scientific">Tumebacillus lacus</name>
    <dbReference type="NCBI Taxonomy" id="2995335"/>
    <lineage>
        <taxon>Bacteria</taxon>
        <taxon>Bacillati</taxon>
        <taxon>Bacillota</taxon>
        <taxon>Bacilli</taxon>
        <taxon>Bacillales</taxon>
        <taxon>Alicyclobacillaceae</taxon>
        <taxon>Tumebacillus</taxon>
    </lineage>
</organism>
<dbReference type="SUPFAM" id="SSF55729">
    <property type="entry name" value="Acyl-CoA N-acyltransferases (Nat)"/>
    <property type="match status" value="1"/>
</dbReference>
<dbReference type="Proteomes" id="UP001208017">
    <property type="component" value="Unassembled WGS sequence"/>
</dbReference>
<dbReference type="Gene3D" id="3.40.630.30">
    <property type="match status" value="1"/>
</dbReference>
<evidence type="ECO:0000313" key="3">
    <source>
        <dbReference type="Proteomes" id="UP001208017"/>
    </source>
</evidence>
<accession>A0ABT3X4Q6</accession>
<protein>
    <submittedName>
        <fullName evidence="2">GNAT family N-acetyltransferase</fullName>
    </submittedName>
</protein>
<name>A0ABT3X4Q6_9BACL</name>
<comment type="caution">
    <text evidence="2">The sequence shown here is derived from an EMBL/GenBank/DDBJ whole genome shotgun (WGS) entry which is preliminary data.</text>
</comment>
<sequence length="159" mass="18168">MPISPSDAPFLFELYASTRADEMRAWGWDETTQRAFLQMQWTAQQQSYAAQYPDADHRILIHHHLRAGRILISRSGQAVILVDLTLLPEHRGKGIGTALLQDLQREAAELGKPLRLSVLKTNPARRLYARLGFTQTGGNELYDFLEWQHQNSTRGDQNE</sequence>
<reference evidence="2 3" key="1">
    <citation type="submission" date="2022-11" db="EMBL/GenBank/DDBJ databases">
        <title>Study of microbial diversity in lake waters.</title>
        <authorList>
            <person name="Zhang J."/>
        </authorList>
    </citation>
    <scope>NUCLEOTIDE SEQUENCE [LARGE SCALE GENOMIC DNA]</scope>
    <source>
        <strain evidence="2 3">DT12</strain>
    </source>
</reference>
<proteinExistence type="predicted"/>
<evidence type="ECO:0000313" key="2">
    <source>
        <dbReference type="EMBL" id="MCX7571875.1"/>
    </source>
</evidence>
<dbReference type="InterPro" id="IPR016181">
    <property type="entry name" value="Acyl_CoA_acyltransferase"/>
</dbReference>